<name>A0A4Q4SMQ2_9PLEO</name>
<accession>A0A4Q4SMQ2</accession>
<evidence type="ECO:0000256" key="8">
    <source>
        <dbReference type="ARBA" id="ARBA00022833"/>
    </source>
</evidence>
<keyword evidence="10 13" id="KW-0472">Membrane</keyword>
<evidence type="ECO:0000256" key="5">
    <source>
        <dbReference type="ARBA" id="ARBA00022723"/>
    </source>
</evidence>
<evidence type="ECO:0000259" key="14">
    <source>
        <dbReference type="PROSITE" id="PS50089"/>
    </source>
</evidence>
<dbReference type="OrthoDB" id="21204at2759"/>
<dbReference type="GO" id="GO:0008270">
    <property type="term" value="F:zinc ion binding"/>
    <property type="evidence" value="ECO:0007669"/>
    <property type="project" value="UniProtKB-KW"/>
</dbReference>
<feature type="compositionally biased region" description="Low complexity" evidence="12">
    <location>
        <begin position="438"/>
        <end position="450"/>
    </location>
</feature>
<dbReference type="Pfam" id="PF13639">
    <property type="entry name" value="zf-RING_2"/>
    <property type="match status" value="1"/>
</dbReference>
<evidence type="ECO:0000256" key="1">
    <source>
        <dbReference type="ARBA" id="ARBA00004167"/>
    </source>
</evidence>
<dbReference type="SMART" id="SM00184">
    <property type="entry name" value="RING"/>
    <property type="match status" value="1"/>
</dbReference>
<feature type="region of interest" description="Disordered" evidence="12">
    <location>
        <begin position="473"/>
        <end position="554"/>
    </location>
</feature>
<evidence type="ECO:0000256" key="4">
    <source>
        <dbReference type="ARBA" id="ARBA00022692"/>
    </source>
</evidence>
<gene>
    <name evidence="15" type="ORF">AA0113_g1925</name>
</gene>
<dbReference type="InterPro" id="IPR013083">
    <property type="entry name" value="Znf_RING/FYVE/PHD"/>
</dbReference>
<keyword evidence="7" id="KW-0833">Ubl conjugation pathway</keyword>
<keyword evidence="16" id="KW-1185">Reference proteome</keyword>
<comment type="caution">
    <text evidence="15">The sequence shown here is derived from an EMBL/GenBank/DDBJ whole genome shotgun (WGS) entry which is preliminary data.</text>
</comment>
<dbReference type="EMBL" id="PEJP01000006">
    <property type="protein sequence ID" value="RYO71506.1"/>
    <property type="molecule type" value="Genomic_DNA"/>
</dbReference>
<dbReference type="CDD" id="cd16454">
    <property type="entry name" value="RING-H2_PA-TM-RING"/>
    <property type="match status" value="1"/>
</dbReference>
<keyword evidence="4 13" id="KW-0812">Transmembrane</keyword>
<dbReference type="PANTHER" id="PTHR45768:SF18">
    <property type="entry name" value="RING-H2 FINGER PROTEIN ATL47-RELATED"/>
    <property type="match status" value="1"/>
</dbReference>
<keyword evidence="9 13" id="KW-1133">Transmembrane helix</keyword>
<dbReference type="Proteomes" id="UP000293823">
    <property type="component" value="Unassembled WGS sequence"/>
</dbReference>
<sequence length="567" mass="62605">MSAQRIGIFTIDFPDPLRIDYDNNQFITLNDSVSFQYRILNNIQTLSTKGVDGNQDPYGILYVPDVYTSGCKQQEADYVLENATRIANLPSDKDYALIAVAPWYSAQCTIEYFTAARNHPTKAFLTYLPGDSNAKPPVLNDAAWNLQDGGSWQTANDFPTYALSSMTGRNIMEQLDQYSGNLSQVPHADQLSQIYDSTDYVRLWATVSTDSGGQLPSLWVFLVIVLAVLLVAVSITSLVMHIIQRRRRNDLRERVLNGQVDLEALGVKRLTVSQQVLDKLPIHTYTAPAVAAAAASNEPEKTTATQAPNHAHDLPHAAVDAETGYKGPQLLRHSSAPTIPTVPTSGMSASWSQPTCPICMDDFEVNETQVRELPCHHIFHPECIDTFLLNHSSLCPMCKQTVLPTGACPVNITNVMVRRERHINRMRARSADTANTQPSSVSTPPSTVPVSLARPAAAFGSLGNRIGGAISGRRIFSAPERTQSRPHDIEMATTPPPDAPSQPQPAIAPTSQNPQDCSPTHNRREWARQRALAMLGPRHAPASDVEEEEEEENVPKWRRVFRKVFPI</sequence>
<keyword evidence="6 11" id="KW-0863">Zinc-finger</keyword>
<reference evidence="16" key="1">
    <citation type="journal article" date="2019" name="bioRxiv">
        <title>Genomics, evolutionary history and diagnostics of the Alternaria alternata species group including apple and Asian pear pathotypes.</title>
        <authorList>
            <person name="Armitage A.D."/>
            <person name="Cockerton H.M."/>
            <person name="Sreenivasaprasad S."/>
            <person name="Woodhall J.W."/>
            <person name="Lane C.R."/>
            <person name="Harrison R.J."/>
            <person name="Clarkson J.P."/>
        </authorList>
    </citation>
    <scope>NUCLEOTIDE SEQUENCE [LARGE SCALE GENOMIC DNA]</scope>
    <source>
        <strain evidence="16">RGR 97.0016</strain>
    </source>
</reference>
<evidence type="ECO:0000256" key="12">
    <source>
        <dbReference type="SAM" id="MobiDB-lite"/>
    </source>
</evidence>
<dbReference type="PROSITE" id="PS50089">
    <property type="entry name" value="ZF_RING_2"/>
    <property type="match status" value="1"/>
</dbReference>
<evidence type="ECO:0000256" key="13">
    <source>
        <dbReference type="SAM" id="Phobius"/>
    </source>
</evidence>
<protein>
    <recommendedName>
        <fullName evidence="14">RING-type domain-containing protein</fullName>
    </recommendedName>
</protein>
<dbReference type="GO" id="GO:0016020">
    <property type="term" value="C:membrane"/>
    <property type="evidence" value="ECO:0007669"/>
    <property type="project" value="UniProtKB-SubCell"/>
</dbReference>
<feature type="domain" description="RING-type" evidence="14">
    <location>
        <begin position="356"/>
        <end position="399"/>
    </location>
</feature>
<comment type="subcellular location">
    <subcellularLocation>
        <location evidence="1">Membrane</location>
        <topology evidence="1">Single-pass membrane protein</topology>
    </subcellularLocation>
</comment>
<keyword evidence="5" id="KW-0479">Metal-binding</keyword>
<proteinExistence type="predicted"/>
<dbReference type="PANTHER" id="PTHR45768">
    <property type="entry name" value="E3 UBIQUITIN-PROTEIN LIGASE RNF13-LIKE"/>
    <property type="match status" value="1"/>
</dbReference>
<dbReference type="GO" id="GO:0016740">
    <property type="term" value="F:transferase activity"/>
    <property type="evidence" value="ECO:0007669"/>
    <property type="project" value="UniProtKB-KW"/>
</dbReference>
<comment type="pathway">
    <text evidence="2">Protein modification; protein ubiquitination.</text>
</comment>
<dbReference type="InterPro" id="IPR001841">
    <property type="entry name" value="Znf_RING"/>
</dbReference>
<feature type="transmembrane region" description="Helical" evidence="13">
    <location>
        <begin position="218"/>
        <end position="243"/>
    </location>
</feature>
<evidence type="ECO:0000313" key="16">
    <source>
        <dbReference type="Proteomes" id="UP000293823"/>
    </source>
</evidence>
<evidence type="ECO:0000256" key="9">
    <source>
        <dbReference type="ARBA" id="ARBA00022989"/>
    </source>
</evidence>
<dbReference type="Gene3D" id="3.30.40.10">
    <property type="entry name" value="Zinc/RING finger domain, C3HC4 (zinc finger)"/>
    <property type="match status" value="1"/>
</dbReference>
<evidence type="ECO:0000313" key="15">
    <source>
        <dbReference type="EMBL" id="RYO71506.1"/>
    </source>
</evidence>
<evidence type="ECO:0000256" key="10">
    <source>
        <dbReference type="ARBA" id="ARBA00023136"/>
    </source>
</evidence>
<keyword evidence="3" id="KW-0808">Transferase</keyword>
<evidence type="ECO:0000256" key="2">
    <source>
        <dbReference type="ARBA" id="ARBA00004906"/>
    </source>
</evidence>
<dbReference type="AlphaFoldDB" id="A0A4Q4SMQ2"/>
<feature type="compositionally biased region" description="Pro residues" evidence="12">
    <location>
        <begin position="494"/>
        <end position="503"/>
    </location>
</feature>
<evidence type="ECO:0000256" key="11">
    <source>
        <dbReference type="PROSITE-ProRule" id="PRU00175"/>
    </source>
</evidence>
<evidence type="ECO:0000256" key="7">
    <source>
        <dbReference type="ARBA" id="ARBA00022786"/>
    </source>
</evidence>
<evidence type="ECO:0000256" key="3">
    <source>
        <dbReference type="ARBA" id="ARBA00022679"/>
    </source>
</evidence>
<dbReference type="SUPFAM" id="SSF57850">
    <property type="entry name" value="RING/U-box"/>
    <property type="match status" value="1"/>
</dbReference>
<organism evidence="15 16">
    <name type="scientific">Alternaria arborescens</name>
    <dbReference type="NCBI Taxonomy" id="156630"/>
    <lineage>
        <taxon>Eukaryota</taxon>
        <taxon>Fungi</taxon>
        <taxon>Dikarya</taxon>
        <taxon>Ascomycota</taxon>
        <taxon>Pezizomycotina</taxon>
        <taxon>Dothideomycetes</taxon>
        <taxon>Pleosporomycetidae</taxon>
        <taxon>Pleosporales</taxon>
        <taxon>Pleosporineae</taxon>
        <taxon>Pleosporaceae</taxon>
        <taxon>Alternaria</taxon>
        <taxon>Alternaria sect. Alternaria</taxon>
    </lineage>
</organism>
<keyword evidence="8" id="KW-0862">Zinc</keyword>
<feature type="region of interest" description="Disordered" evidence="12">
    <location>
        <begin position="428"/>
        <end position="450"/>
    </location>
</feature>
<evidence type="ECO:0000256" key="6">
    <source>
        <dbReference type="ARBA" id="ARBA00022771"/>
    </source>
</evidence>